<feature type="compositionally biased region" description="Gly residues" evidence="2">
    <location>
        <begin position="136"/>
        <end position="149"/>
    </location>
</feature>
<dbReference type="InterPro" id="IPR008971">
    <property type="entry name" value="HSP40/DnaJ_pept-bd"/>
</dbReference>
<dbReference type="AlphaFoldDB" id="A0A212RWJ7"/>
<evidence type="ECO:0000256" key="1">
    <source>
        <dbReference type="ARBA" id="ARBA00023186"/>
    </source>
</evidence>
<dbReference type="PANTHER" id="PTHR43096">
    <property type="entry name" value="DNAJ HOMOLOG 1, MITOCHONDRIAL-RELATED"/>
    <property type="match status" value="1"/>
</dbReference>
<evidence type="ECO:0000256" key="2">
    <source>
        <dbReference type="SAM" id="MobiDB-lite"/>
    </source>
</evidence>
<dbReference type="SUPFAM" id="SSF46565">
    <property type="entry name" value="Chaperone J-domain"/>
    <property type="match status" value="1"/>
</dbReference>
<dbReference type="PROSITE" id="PS00636">
    <property type="entry name" value="DNAJ_1"/>
    <property type="match status" value="1"/>
</dbReference>
<evidence type="ECO:0000313" key="4">
    <source>
        <dbReference type="EMBL" id="SNB77067.1"/>
    </source>
</evidence>
<dbReference type="SMART" id="SM00271">
    <property type="entry name" value="DnaJ"/>
    <property type="match status" value="1"/>
</dbReference>
<dbReference type="Proteomes" id="UP000198418">
    <property type="component" value="Unassembled WGS sequence"/>
</dbReference>
<feature type="region of interest" description="Disordered" evidence="2">
    <location>
        <begin position="122"/>
        <end position="151"/>
    </location>
</feature>
<dbReference type="EMBL" id="FYDG01000008">
    <property type="protein sequence ID" value="SNB77067.1"/>
    <property type="molecule type" value="Genomic_DNA"/>
</dbReference>
<dbReference type="Pfam" id="PF00226">
    <property type="entry name" value="DnaJ"/>
    <property type="match status" value="1"/>
</dbReference>
<organism evidence="4 5">
    <name type="scientific">Rhodoblastus acidophilus</name>
    <name type="common">Rhodopseudomonas acidophila</name>
    <dbReference type="NCBI Taxonomy" id="1074"/>
    <lineage>
        <taxon>Bacteria</taxon>
        <taxon>Pseudomonadati</taxon>
        <taxon>Pseudomonadota</taxon>
        <taxon>Alphaproteobacteria</taxon>
        <taxon>Hyphomicrobiales</taxon>
        <taxon>Rhodoblastaceae</taxon>
        <taxon>Rhodoblastus</taxon>
    </lineage>
</organism>
<dbReference type="OrthoDB" id="9779889at2"/>
<gene>
    <name evidence="4" type="ORF">SAMN06265338_10872</name>
</gene>
<dbReference type="InterPro" id="IPR018253">
    <property type="entry name" value="DnaJ_domain_CS"/>
</dbReference>
<dbReference type="GO" id="GO:0042026">
    <property type="term" value="P:protein refolding"/>
    <property type="evidence" value="ECO:0007669"/>
    <property type="project" value="TreeGrafter"/>
</dbReference>
<dbReference type="CDD" id="cd06257">
    <property type="entry name" value="DnaJ"/>
    <property type="match status" value="1"/>
</dbReference>
<dbReference type="CDD" id="cd10747">
    <property type="entry name" value="DnaJ_C"/>
    <property type="match status" value="1"/>
</dbReference>
<dbReference type="InterPro" id="IPR036869">
    <property type="entry name" value="J_dom_sf"/>
</dbReference>
<keyword evidence="1" id="KW-0143">Chaperone</keyword>
<dbReference type="FunFam" id="2.60.260.20:FF:000013">
    <property type="entry name" value="DnaJ subfamily B member 11"/>
    <property type="match status" value="1"/>
</dbReference>
<dbReference type="PANTHER" id="PTHR43096:SF52">
    <property type="entry name" value="DNAJ HOMOLOG 1, MITOCHONDRIAL-RELATED"/>
    <property type="match status" value="1"/>
</dbReference>
<dbReference type="GO" id="GO:0005737">
    <property type="term" value="C:cytoplasm"/>
    <property type="evidence" value="ECO:0007669"/>
    <property type="project" value="TreeGrafter"/>
</dbReference>
<dbReference type="Pfam" id="PF01556">
    <property type="entry name" value="DnaJ_C"/>
    <property type="match status" value="1"/>
</dbReference>
<proteinExistence type="predicted"/>
<name>A0A212RWJ7_RHOAC</name>
<reference evidence="5" key="1">
    <citation type="submission" date="2017-06" db="EMBL/GenBank/DDBJ databases">
        <authorList>
            <person name="Varghese N."/>
            <person name="Submissions S."/>
        </authorList>
    </citation>
    <scope>NUCLEOTIDE SEQUENCE [LARGE SCALE GENOMIC DNA]</scope>
    <source>
        <strain evidence="5">DSM 137</strain>
    </source>
</reference>
<dbReference type="Gene3D" id="1.10.287.110">
    <property type="entry name" value="DnaJ domain"/>
    <property type="match status" value="1"/>
</dbReference>
<dbReference type="InterPro" id="IPR002939">
    <property type="entry name" value="DnaJ_C"/>
</dbReference>
<keyword evidence="5" id="KW-1185">Reference proteome</keyword>
<dbReference type="RefSeq" id="WP_088521458.1">
    <property type="nucleotide sequence ID" value="NZ_FYDG01000008.1"/>
</dbReference>
<dbReference type="PROSITE" id="PS50076">
    <property type="entry name" value="DNAJ_2"/>
    <property type="match status" value="1"/>
</dbReference>
<dbReference type="SUPFAM" id="SSF49493">
    <property type="entry name" value="HSP40/DnaJ peptide-binding domain"/>
    <property type="match status" value="2"/>
</dbReference>
<dbReference type="PRINTS" id="PR00625">
    <property type="entry name" value="JDOMAIN"/>
</dbReference>
<sequence length="326" mass="34138">MRDPYQILGVGKDAQQADVKKAFRKLAKQHHPDQNPNDPKAKERFAEINSAYEILGDEKKRGAFDRGEIDAEGKPRGFEGFGAGPGGFRRGAYGGGPAGSGAGQPFEFNFGGGGPFDAADLFSDLFGRGGERGRGGGRGAAPGGRGGQPGADVALDTHVSLETALHGGKARVLTPAGKTLEIAIPAGVEEGQQIRLRGQGHPGSGGGHAGDAMVTVHIQKHPHFRIDGRDLRLDLPVTLYEAVLGGKIEAPTLGGKVELTLPPKSNSGKTLRLRGKGLPASAGHPAGDLLITLRITLPDGGWADLEEVARQMQARQPYDPRVELAK</sequence>
<accession>A0A212RWJ7</accession>
<protein>
    <submittedName>
        <fullName evidence="4">DnaJ-class molecular chaperone with C-terminal Zn finger domain</fullName>
    </submittedName>
</protein>
<dbReference type="Gene3D" id="2.60.260.20">
    <property type="entry name" value="Urease metallochaperone UreE, N-terminal domain"/>
    <property type="match status" value="2"/>
</dbReference>
<evidence type="ECO:0000259" key="3">
    <source>
        <dbReference type="PROSITE" id="PS50076"/>
    </source>
</evidence>
<dbReference type="InterPro" id="IPR001623">
    <property type="entry name" value="DnaJ_domain"/>
</dbReference>
<feature type="domain" description="J" evidence="3">
    <location>
        <begin position="3"/>
        <end position="68"/>
    </location>
</feature>
<dbReference type="GO" id="GO:0051082">
    <property type="term" value="F:unfolded protein binding"/>
    <property type="evidence" value="ECO:0007669"/>
    <property type="project" value="InterPro"/>
</dbReference>
<evidence type="ECO:0000313" key="5">
    <source>
        <dbReference type="Proteomes" id="UP000198418"/>
    </source>
</evidence>